<evidence type="ECO:0000313" key="1">
    <source>
        <dbReference type="EMBL" id="KAF1940724.1"/>
    </source>
</evidence>
<accession>A0A6A5SM57</accession>
<sequence>TLETELFSVNDTACLQTALCKVDDCDMGGLTHACVAVMRDTWKVERTFVCLRGV</sequence>
<keyword evidence="2" id="KW-1185">Reference proteome</keyword>
<dbReference type="OrthoDB" id="3763894at2759"/>
<reference evidence="1" key="1">
    <citation type="journal article" date="2020" name="Stud. Mycol.">
        <title>101 Dothideomycetes genomes: a test case for predicting lifestyles and emergence of pathogens.</title>
        <authorList>
            <person name="Haridas S."/>
            <person name="Albert R."/>
            <person name="Binder M."/>
            <person name="Bloem J."/>
            <person name="Labutti K."/>
            <person name="Salamov A."/>
            <person name="Andreopoulos B."/>
            <person name="Baker S."/>
            <person name="Barry K."/>
            <person name="Bills G."/>
            <person name="Bluhm B."/>
            <person name="Cannon C."/>
            <person name="Castanera R."/>
            <person name="Culley D."/>
            <person name="Daum C."/>
            <person name="Ezra D."/>
            <person name="Gonzalez J."/>
            <person name="Henrissat B."/>
            <person name="Kuo A."/>
            <person name="Liang C."/>
            <person name="Lipzen A."/>
            <person name="Lutzoni F."/>
            <person name="Magnuson J."/>
            <person name="Mondo S."/>
            <person name="Nolan M."/>
            <person name="Ohm R."/>
            <person name="Pangilinan J."/>
            <person name="Park H.-J."/>
            <person name="Ramirez L."/>
            <person name="Alfaro M."/>
            <person name="Sun H."/>
            <person name="Tritt A."/>
            <person name="Yoshinaga Y."/>
            <person name="Zwiers L.-H."/>
            <person name="Turgeon B."/>
            <person name="Goodwin S."/>
            <person name="Spatafora J."/>
            <person name="Crous P."/>
            <person name="Grigoriev I."/>
        </authorList>
    </citation>
    <scope>NUCLEOTIDE SEQUENCE</scope>
    <source>
        <strain evidence="1">CBS 161.51</strain>
    </source>
</reference>
<feature type="non-terminal residue" evidence="1">
    <location>
        <position position="1"/>
    </location>
</feature>
<organism evidence="1 2">
    <name type="scientific">Clathrospora elynae</name>
    <dbReference type="NCBI Taxonomy" id="706981"/>
    <lineage>
        <taxon>Eukaryota</taxon>
        <taxon>Fungi</taxon>
        <taxon>Dikarya</taxon>
        <taxon>Ascomycota</taxon>
        <taxon>Pezizomycotina</taxon>
        <taxon>Dothideomycetes</taxon>
        <taxon>Pleosporomycetidae</taxon>
        <taxon>Pleosporales</taxon>
        <taxon>Diademaceae</taxon>
        <taxon>Clathrospora</taxon>
    </lineage>
</organism>
<proteinExistence type="predicted"/>
<dbReference type="Proteomes" id="UP000800038">
    <property type="component" value="Unassembled WGS sequence"/>
</dbReference>
<dbReference type="AlphaFoldDB" id="A0A6A5SM57"/>
<gene>
    <name evidence="1" type="ORF">EJ02DRAFT_349397</name>
</gene>
<dbReference type="EMBL" id="ML976058">
    <property type="protein sequence ID" value="KAF1940724.1"/>
    <property type="molecule type" value="Genomic_DNA"/>
</dbReference>
<name>A0A6A5SM57_9PLEO</name>
<evidence type="ECO:0000313" key="2">
    <source>
        <dbReference type="Proteomes" id="UP000800038"/>
    </source>
</evidence>
<protein>
    <submittedName>
        <fullName evidence="1">Uncharacterized protein</fullName>
    </submittedName>
</protein>